<dbReference type="FunFam" id="2.160.20.10:FF:000014">
    <property type="entry name" value="Pectinesterase"/>
    <property type="match status" value="1"/>
</dbReference>
<evidence type="ECO:0000256" key="4">
    <source>
        <dbReference type="ARBA" id="ARBA00013229"/>
    </source>
</evidence>
<dbReference type="PANTHER" id="PTHR31321:SF127">
    <property type="entry name" value="PECTINESTERASE"/>
    <property type="match status" value="1"/>
</dbReference>
<feature type="region of interest" description="Disordered" evidence="12">
    <location>
        <begin position="22"/>
        <end position="59"/>
    </location>
</feature>
<keyword evidence="7 11" id="KW-0378">Hydrolase</keyword>
<dbReference type="EMBL" id="JAAMPI010001432">
    <property type="protein sequence ID" value="KAF4625225.1"/>
    <property type="molecule type" value="Genomic_DNA"/>
</dbReference>
<evidence type="ECO:0000256" key="10">
    <source>
        <dbReference type="PROSITE-ProRule" id="PRU10040"/>
    </source>
</evidence>
<evidence type="ECO:0000256" key="5">
    <source>
        <dbReference type="ARBA" id="ARBA00022525"/>
    </source>
</evidence>
<dbReference type="InterPro" id="IPR033131">
    <property type="entry name" value="Pectinesterase_Asp_AS"/>
</dbReference>
<comment type="caution">
    <text evidence="14">The sequence shown here is derived from an EMBL/GenBank/DDBJ whole genome shotgun (WGS) entry which is preliminary data.</text>
</comment>
<comment type="function">
    <text evidence="11">Involved in maceration and soft-rotting of plant tissue.</text>
</comment>
<evidence type="ECO:0000256" key="6">
    <source>
        <dbReference type="ARBA" id="ARBA00022729"/>
    </source>
</evidence>
<evidence type="ECO:0000256" key="12">
    <source>
        <dbReference type="SAM" id="MobiDB-lite"/>
    </source>
</evidence>
<dbReference type="InterPro" id="IPR000070">
    <property type="entry name" value="Pectinesterase_cat"/>
</dbReference>
<accession>A0A8H4RAH4</accession>
<feature type="compositionally biased region" description="Polar residues" evidence="12">
    <location>
        <begin position="26"/>
        <end position="35"/>
    </location>
</feature>
<keyword evidence="5 11" id="KW-0964">Secreted</keyword>
<evidence type="ECO:0000259" key="13">
    <source>
        <dbReference type="Pfam" id="PF01095"/>
    </source>
</evidence>
<protein>
    <recommendedName>
        <fullName evidence="4 11">Pectinesterase</fullName>
        <ecNumber evidence="4 11">3.1.1.11</ecNumber>
    </recommendedName>
</protein>
<proteinExistence type="inferred from homology"/>
<keyword evidence="15" id="KW-1185">Reference proteome</keyword>
<gene>
    <name evidence="14" type="ORF">G7Y89_g12943</name>
</gene>
<feature type="signal peptide" evidence="11">
    <location>
        <begin position="1"/>
        <end position="20"/>
    </location>
</feature>
<evidence type="ECO:0000256" key="1">
    <source>
        <dbReference type="ARBA" id="ARBA00004613"/>
    </source>
</evidence>
<keyword evidence="6 11" id="KW-0732">Signal</keyword>
<keyword evidence="11" id="KW-0961">Cell wall biogenesis/degradation</keyword>
<dbReference type="GO" id="GO:0042545">
    <property type="term" value="P:cell wall modification"/>
    <property type="evidence" value="ECO:0007669"/>
    <property type="project" value="UniProtKB-UniRule"/>
</dbReference>
<comment type="subcellular location">
    <subcellularLocation>
        <location evidence="1 11">Secreted</location>
    </subcellularLocation>
</comment>
<dbReference type="AlphaFoldDB" id="A0A8H4RAH4"/>
<evidence type="ECO:0000256" key="8">
    <source>
        <dbReference type="ARBA" id="ARBA00023085"/>
    </source>
</evidence>
<dbReference type="PROSITE" id="PS00503">
    <property type="entry name" value="PECTINESTERASE_2"/>
    <property type="match status" value="1"/>
</dbReference>
<evidence type="ECO:0000256" key="2">
    <source>
        <dbReference type="ARBA" id="ARBA00005184"/>
    </source>
</evidence>
<dbReference type="Pfam" id="PF01095">
    <property type="entry name" value="Pectinesterase"/>
    <property type="match status" value="1"/>
</dbReference>
<feature type="domain" description="Pectinesterase catalytic" evidence="13">
    <location>
        <begin position="78"/>
        <end position="339"/>
    </location>
</feature>
<keyword evidence="8 11" id="KW-0063">Aspartyl esterase</keyword>
<sequence>MRFPTLFVLLLGRVLSCNEAERDSKASISGRGSTTDTRHSRIIPRGVGQSDTSNARMSPPDGAIVVDSSGRSSIPISHLTVQSGVDALDRRTNAPQILFIYPGVYHEQVFIPPMPSNLTIQGYTPDGRSYTNNTVTITQNLALINTTSDDLTATLRNWNSNTKVYNINLANTFGRAATNGQSLAVSAHVGGQGYYGVQFLGFQDTILANKGAQLYAKCLIVGAVDFIFGQTAQAWFDQVDIRTNGFGYITASGRDNYTNPSWFVINNSTIQGINSSMPAGSTYLGRPWRSFARVVIQNTFLDTVVKPQGWSIWEKDQPNTQNVTFAEYSNGGPGSTRVQQKVPRANFSGVLNTSIKPDTVLGKAFWNEWWVDLNYLFL</sequence>
<organism evidence="14 15">
    <name type="scientific">Cudoniella acicularis</name>
    <dbReference type="NCBI Taxonomy" id="354080"/>
    <lineage>
        <taxon>Eukaryota</taxon>
        <taxon>Fungi</taxon>
        <taxon>Dikarya</taxon>
        <taxon>Ascomycota</taxon>
        <taxon>Pezizomycotina</taxon>
        <taxon>Leotiomycetes</taxon>
        <taxon>Helotiales</taxon>
        <taxon>Tricladiaceae</taxon>
        <taxon>Cudoniella</taxon>
    </lineage>
</organism>
<dbReference type="OrthoDB" id="1546079at2759"/>
<reference evidence="14 15" key="1">
    <citation type="submission" date="2020-03" db="EMBL/GenBank/DDBJ databases">
        <title>Draft Genome Sequence of Cudoniella acicularis.</title>
        <authorList>
            <person name="Buettner E."/>
            <person name="Kellner H."/>
        </authorList>
    </citation>
    <scope>NUCLEOTIDE SEQUENCE [LARGE SCALE GENOMIC DNA]</scope>
    <source>
        <strain evidence="14 15">DSM 108380</strain>
    </source>
</reference>
<dbReference type="GO" id="GO:0005576">
    <property type="term" value="C:extracellular region"/>
    <property type="evidence" value="ECO:0007669"/>
    <property type="project" value="UniProtKB-SubCell"/>
</dbReference>
<dbReference type="PANTHER" id="PTHR31321">
    <property type="entry name" value="ACYL-COA THIOESTER HYDROLASE YBHC-RELATED"/>
    <property type="match status" value="1"/>
</dbReference>
<dbReference type="InterPro" id="IPR011050">
    <property type="entry name" value="Pectin_lyase_fold/virulence"/>
</dbReference>
<comment type="similarity">
    <text evidence="3">Belongs to the pectinesterase family.</text>
</comment>
<evidence type="ECO:0000256" key="7">
    <source>
        <dbReference type="ARBA" id="ARBA00022801"/>
    </source>
</evidence>
<feature type="active site" evidence="10">
    <location>
        <position position="225"/>
    </location>
</feature>
<dbReference type="SUPFAM" id="SSF51126">
    <property type="entry name" value="Pectin lyase-like"/>
    <property type="match status" value="1"/>
</dbReference>
<dbReference type="GO" id="GO:0045490">
    <property type="term" value="P:pectin catabolic process"/>
    <property type="evidence" value="ECO:0007669"/>
    <property type="project" value="UniProtKB-UniRule"/>
</dbReference>
<dbReference type="Gene3D" id="2.160.20.10">
    <property type="entry name" value="Single-stranded right-handed beta-helix, Pectin lyase-like"/>
    <property type="match status" value="1"/>
</dbReference>
<comment type="catalytic activity">
    <reaction evidence="9 11">
        <text>[(1-&gt;4)-alpha-D-galacturonosyl methyl ester](n) + n H2O = [(1-&gt;4)-alpha-D-galacturonosyl](n) + n methanol + n H(+)</text>
        <dbReference type="Rhea" id="RHEA:22380"/>
        <dbReference type="Rhea" id="RHEA-COMP:14570"/>
        <dbReference type="Rhea" id="RHEA-COMP:14573"/>
        <dbReference type="ChEBI" id="CHEBI:15377"/>
        <dbReference type="ChEBI" id="CHEBI:15378"/>
        <dbReference type="ChEBI" id="CHEBI:17790"/>
        <dbReference type="ChEBI" id="CHEBI:140522"/>
        <dbReference type="ChEBI" id="CHEBI:140523"/>
        <dbReference type="EC" id="3.1.1.11"/>
    </reaction>
</comment>
<evidence type="ECO:0000256" key="9">
    <source>
        <dbReference type="ARBA" id="ARBA00047928"/>
    </source>
</evidence>
<evidence type="ECO:0000313" key="14">
    <source>
        <dbReference type="EMBL" id="KAF4625225.1"/>
    </source>
</evidence>
<evidence type="ECO:0000256" key="3">
    <source>
        <dbReference type="ARBA" id="ARBA00008891"/>
    </source>
</evidence>
<dbReference type="Proteomes" id="UP000566819">
    <property type="component" value="Unassembled WGS sequence"/>
</dbReference>
<dbReference type="InterPro" id="IPR012334">
    <property type="entry name" value="Pectin_lyas_fold"/>
</dbReference>
<feature type="chain" id="PRO_5034645249" description="Pectinesterase" evidence="11">
    <location>
        <begin position="21"/>
        <end position="378"/>
    </location>
</feature>
<dbReference type="UniPathway" id="UPA00545">
    <property type="reaction ID" value="UER00823"/>
</dbReference>
<name>A0A8H4RAH4_9HELO</name>
<evidence type="ECO:0000313" key="15">
    <source>
        <dbReference type="Proteomes" id="UP000566819"/>
    </source>
</evidence>
<comment type="pathway">
    <text evidence="2 11">Glycan metabolism; pectin degradation; 2-dehydro-3-deoxy-D-gluconate from pectin: step 1/5.</text>
</comment>
<dbReference type="EC" id="3.1.1.11" evidence="4 11"/>
<dbReference type="GO" id="GO:0030599">
    <property type="term" value="F:pectinesterase activity"/>
    <property type="evidence" value="ECO:0007669"/>
    <property type="project" value="UniProtKB-UniRule"/>
</dbReference>
<evidence type="ECO:0000256" key="11">
    <source>
        <dbReference type="RuleBase" id="RU000589"/>
    </source>
</evidence>